<accession>A0ABD6F1R9</accession>
<organism evidence="1 2">
    <name type="scientific">Gnathostoma spinigerum</name>
    <dbReference type="NCBI Taxonomy" id="75299"/>
    <lineage>
        <taxon>Eukaryota</taxon>
        <taxon>Metazoa</taxon>
        <taxon>Ecdysozoa</taxon>
        <taxon>Nematoda</taxon>
        <taxon>Chromadorea</taxon>
        <taxon>Rhabditida</taxon>
        <taxon>Spirurina</taxon>
        <taxon>Gnathostomatomorpha</taxon>
        <taxon>Gnathostomatoidea</taxon>
        <taxon>Gnathostomatidae</taxon>
        <taxon>Gnathostoma</taxon>
    </lineage>
</organism>
<evidence type="ECO:0000313" key="1">
    <source>
        <dbReference type="EMBL" id="MFH4983743.1"/>
    </source>
</evidence>
<dbReference type="EMBL" id="JBGFUD010013576">
    <property type="protein sequence ID" value="MFH4983743.1"/>
    <property type="molecule type" value="Genomic_DNA"/>
</dbReference>
<protein>
    <submittedName>
        <fullName evidence="1">Uncharacterized protein</fullName>
    </submittedName>
</protein>
<sequence length="134" mass="15121">MNQHLFSTFHFFQFTDLSIVLSSMADILSLKDKSLLSLETSSFVRKYPDIPMELLTALVQMRDDVGRAEAKALSEDTLNHAKFQPKSDPVFSKLFQICKTDGRRMFALEETMQNISLGCPMPDGPTNCKTVPDL</sequence>
<evidence type="ECO:0000313" key="2">
    <source>
        <dbReference type="Proteomes" id="UP001608902"/>
    </source>
</evidence>
<name>A0ABD6F1R9_9BILA</name>
<proteinExistence type="predicted"/>
<dbReference type="Proteomes" id="UP001608902">
    <property type="component" value="Unassembled WGS sequence"/>
</dbReference>
<reference evidence="1 2" key="1">
    <citation type="submission" date="2024-08" db="EMBL/GenBank/DDBJ databases">
        <title>Gnathostoma spinigerum genome.</title>
        <authorList>
            <person name="Gonzalez-Bertolin B."/>
            <person name="Monzon S."/>
            <person name="Zaballos A."/>
            <person name="Jimenez P."/>
            <person name="Dekumyoy P."/>
            <person name="Varona S."/>
            <person name="Cuesta I."/>
            <person name="Sumanam S."/>
            <person name="Adisakwattana P."/>
            <person name="Gasser R.B."/>
            <person name="Hernandez-Gonzalez A."/>
            <person name="Young N.D."/>
            <person name="Perteguer M.J."/>
        </authorList>
    </citation>
    <scope>NUCLEOTIDE SEQUENCE [LARGE SCALE GENOMIC DNA]</scope>
    <source>
        <strain evidence="1">AL3</strain>
        <tissue evidence="1">Liver</tissue>
    </source>
</reference>
<gene>
    <name evidence="1" type="ORF">AB6A40_010452</name>
</gene>
<keyword evidence="2" id="KW-1185">Reference proteome</keyword>
<dbReference type="Gene3D" id="1.10.357.70">
    <property type="entry name" value="Exocyst complex component Sec6, C-terminal domain"/>
    <property type="match status" value="1"/>
</dbReference>
<dbReference type="AlphaFoldDB" id="A0ABD6F1R9"/>
<dbReference type="InterPro" id="IPR042532">
    <property type="entry name" value="EXOC3/Sec6_C"/>
</dbReference>
<comment type="caution">
    <text evidence="1">The sequence shown here is derived from an EMBL/GenBank/DDBJ whole genome shotgun (WGS) entry which is preliminary data.</text>
</comment>